<comment type="caution">
    <text evidence="2">The sequence shown here is derived from an EMBL/GenBank/DDBJ whole genome shotgun (WGS) entry which is preliminary data.</text>
</comment>
<organism evidence="2 3">
    <name type="scientific">Streptacidiphilus monticola</name>
    <dbReference type="NCBI Taxonomy" id="2161674"/>
    <lineage>
        <taxon>Bacteria</taxon>
        <taxon>Bacillati</taxon>
        <taxon>Actinomycetota</taxon>
        <taxon>Actinomycetes</taxon>
        <taxon>Kitasatosporales</taxon>
        <taxon>Streptomycetaceae</taxon>
        <taxon>Streptacidiphilus</taxon>
    </lineage>
</organism>
<reference evidence="3" key="1">
    <citation type="journal article" date="2019" name="Int. J. Syst. Evol. Microbiol.">
        <title>The Global Catalogue of Microorganisms (GCM) 10K type strain sequencing project: providing services to taxonomists for standard genome sequencing and annotation.</title>
        <authorList>
            <consortium name="The Broad Institute Genomics Platform"/>
            <consortium name="The Broad Institute Genome Sequencing Center for Infectious Disease"/>
            <person name="Wu L."/>
            <person name="Ma J."/>
        </authorList>
    </citation>
    <scope>NUCLEOTIDE SEQUENCE [LARGE SCALE GENOMIC DNA]</scope>
    <source>
        <strain evidence="3">JCM 4816</strain>
    </source>
</reference>
<feature type="transmembrane region" description="Helical" evidence="1">
    <location>
        <begin position="42"/>
        <end position="63"/>
    </location>
</feature>
<gene>
    <name evidence="2" type="ORF">ACFP3V_09545</name>
</gene>
<evidence type="ECO:0000313" key="2">
    <source>
        <dbReference type="EMBL" id="MFC5907465.1"/>
    </source>
</evidence>
<keyword evidence="3" id="KW-1185">Reference proteome</keyword>
<name>A0ABW1G0I3_9ACTN</name>
<dbReference type="RefSeq" id="WP_380581919.1">
    <property type="nucleotide sequence ID" value="NZ_JBHSQJ010000034.1"/>
</dbReference>
<proteinExistence type="predicted"/>
<dbReference type="Proteomes" id="UP001596174">
    <property type="component" value="Unassembled WGS sequence"/>
</dbReference>
<feature type="transmembrane region" description="Helical" evidence="1">
    <location>
        <begin position="12"/>
        <end position="36"/>
    </location>
</feature>
<protein>
    <recommendedName>
        <fullName evidence="4">DUF5326 family protein</fullName>
    </recommendedName>
</protein>
<evidence type="ECO:0000313" key="3">
    <source>
        <dbReference type="Proteomes" id="UP001596174"/>
    </source>
</evidence>
<keyword evidence="1" id="KW-0472">Membrane</keyword>
<evidence type="ECO:0008006" key="4">
    <source>
        <dbReference type="Google" id="ProtNLM"/>
    </source>
</evidence>
<accession>A0ABW1G0I3</accession>
<keyword evidence="1" id="KW-0812">Transmembrane</keyword>
<sequence length="68" mass="7183">MNEFWKALPGWGRLAALAVGVILALWIVFAVIGAIIGIASFLFGFVFKALVIVALAAAVVVLVKKATR</sequence>
<evidence type="ECO:0000256" key="1">
    <source>
        <dbReference type="SAM" id="Phobius"/>
    </source>
</evidence>
<dbReference type="EMBL" id="JBHSQJ010000034">
    <property type="protein sequence ID" value="MFC5907465.1"/>
    <property type="molecule type" value="Genomic_DNA"/>
</dbReference>
<keyword evidence="1" id="KW-1133">Transmembrane helix</keyword>